<comment type="catalytic activity">
    <reaction evidence="1">
        <text>Hydrolysis of alpha-(2-&gt;3)-, alpha-(2-&gt;6)-, alpha-(2-&gt;8)- glycosidic linkages of terminal sialic acid residues in oligosaccharides, glycoproteins, glycolipids, colominic acid and synthetic substrates.</text>
        <dbReference type="EC" id="3.2.1.18"/>
    </reaction>
</comment>
<dbReference type="AlphaFoldDB" id="A0A6B3LEF5"/>
<keyword evidence="6" id="KW-1185">Reference proteome</keyword>
<evidence type="ECO:0000256" key="2">
    <source>
        <dbReference type="ARBA" id="ARBA00009348"/>
    </source>
</evidence>
<evidence type="ECO:0000313" key="5">
    <source>
        <dbReference type="EMBL" id="QQL44735.1"/>
    </source>
</evidence>
<accession>A0A6B3LEF5</accession>
<sequence length="393" mass="44256">MMKLLNIGLAAIALCAPAAHAEVKVAEGLKAVEVFTPKKDGHPHFRIPAIVTSQKGTLLVFAEGRVRTHDHARNDIVLKRSEDNGETWSDVIVVDEDKDLVMVNPSPLVLESGRILVFYETFPHGYHGRKEHDIKMMSTGYEQGLTQRFLVRSSDDDGKTWSKPLDLTRVARADSSDIRNLITAGSPANAIQLTRGRYKGRIVVPLFLVKRITESKREIYNGVLYSDDNCRTWKRSRIVPIEGTNHCNEALIAELDDGSVMMNARPGRTPLRAVSVSRDGGQTWSPFVYDQALKGRNCNCGLLKYSYADEGKSRLFFSHNFHNKKRANGHLKLSYDNGKTWPVSKQVVPGWFGYSQLTKMKDGSIGMIFEPFQSPKEPWTLQFVRIPLEWIEG</sequence>
<organism evidence="5 6">
    <name type="scientific">Sulfuriroseicoccus oceanibius</name>
    <dbReference type="NCBI Taxonomy" id="2707525"/>
    <lineage>
        <taxon>Bacteria</taxon>
        <taxon>Pseudomonadati</taxon>
        <taxon>Verrucomicrobiota</taxon>
        <taxon>Verrucomicrobiia</taxon>
        <taxon>Verrucomicrobiales</taxon>
        <taxon>Verrucomicrobiaceae</taxon>
        <taxon>Sulfuriroseicoccus</taxon>
    </lineage>
</organism>
<dbReference type="PANTHER" id="PTHR10628:SF30">
    <property type="entry name" value="EXO-ALPHA-SIALIDASE"/>
    <property type="match status" value="1"/>
</dbReference>
<dbReference type="InterPro" id="IPR026856">
    <property type="entry name" value="Sialidase_fam"/>
</dbReference>
<dbReference type="Proteomes" id="UP000475117">
    <property type="component" value="Chromosome"/>
</dbReference>
<dbReference type="Gene3D" id="2.120.10.10">
    <property type="match status" value="1"/>
</dbReference>
<dbReference type="Pfam" id="PF13088">
    <property type="entry name" value="BNR_2"/>
    <property type="match status" value="1"/>
</dbReference>
<dbReference type="SUPFAM" id="SSF50939">
    <property type="entry name" value="Sialidases"/>
    <property type="match status" value="1"/>
</dbReference>
<evidence type="ECO:0000256" key="1">
    <source>
        <dbReference type="ARBA" id="ARBA00000427"/>
    </source>
</evidence>
<dbReference type="GO" id="GO:0009313">
    <property type="term" value="P:oligosaccharide catabolic process"/>
    <property type="evidence" value="ECO:0007669"/>
    <property type="project" value="TreeGrafter"/>
</dbReference>
<protein>
    <recommendedName>
        <fullName evidence="3">exo-alpha-sialidase</fullName>
        <ecNumber evidence="3">3.2.1.18</ecNumber>
    </recommendedName>
</protein>
<proteinExistence type="inferred from homology"/>
<evidence type="ECO:0000313" key="6">
    <source>
        <dbReference type="Proteomes" id="UP000475117"/>
    </source>
</evidence>
<gene>
    <name evidence="5" type="ORF">G3M56_012765</name>
</gene>
<dbReference type="GO" id="GO:0016020">
    <property type="term" value="C:membrane"/>
    <property type="evidence" value="ECO:0007669"/>
    <property type="project" value="TreeGrafter"/>
</dbReference>
<evidence type="ECO:0000256" key="3">
    <source>
        <dbReference type="ARBA" id="ARBA00012733"/>
    </source>
</evidence>
<feature type="domain" description="Sialidase" evidence="4">
    <location>
        <begin position="56"/>
        <end position="367"/>
    </location>
</feature>
<reference evidence="5 6" key="1">
    <citation type="submission" date="2020-12" db="EMBL/GenBank/DDBJ databases">
        <title>Sulforoseuscoccus oceanibium gen. nov., sp. nov., a representative of the phylum Verrucomicrobia with special cytoplasmic membrane, and proposal of Sulforoseuscoccusaceae fam. nov.</title>
        <authorList>
            <person name="Xi F."/>
        </authorList>
    </citation>
    <scope>NUCLEOTIDE SEQUENCE [LARGE SCALE GENOMIC DNA]</scope>
    <source>
        <strain evidence="5 6">T37</strain>
    </source>
</reference>
<dbReference type="InterPro" id="IPR036278">
    <property type="entry name" value="Sialidase_sf"/>
</dbReference>
<dbReference type="EC" id="3.2.1.18" evidence="3"/>
<dbReference type="PANTHER" id="PTHR10628">
    <property type="entry name" value="SIALIDASE"/>
    <property type="match status" value="1"/>
</dbReference>
<dbReference type="GO" id="GO:0005737">
    <property type="term" value="C:cytoplasm"/>
    <property type="evidence" value="ECO:0007669"/>
    <property type="project" value="TreeGrafter"/>
</dbReference>
<dbReference type="RefSeq" id="WP_164365136.1">
    <property type="nucleotide sequence ID" value="NZ_CP066776.1"/>
</dbReference>
<dbReference type="EMBL" id="CP066776">
    <property type="protein sequence ID" value="QQL44735.1"/>
    <property type="molecule type" value="Genomic_DNA"/>
</dbReference>
<evidence type="ECO:0000259" key="4">
    <source>
        <dbReference type="Pfam" id="PF13088"/>
    </source>
</evidence>
<dbReference type="CDD" id="cd15482">
    <property type="entry name" value="Sialidase_non-viral"/>
    <property type="match status" value="1"/>
</dbReference>
<dbReference type="KEGG" id="soa:G3M56_012765"/>
<comment type="similarity">
    <text evidence="2">Belongs to the glycosyl hydrolase 33 family.</text>
</comment>
<dbReference type="InterPro" id="IPR011040">
    <property type="entry name" value="Sialidase"/>
</dbReference>
<dbReference type="GO" id="GO:0006689">
    <property type="term" value="P:ganglioside catabolic process"/>
    <property type="evidence" value="ECO:0007669"/>
    <property type="project" value="TreeGrafter"/>
</dbReference>
<dbReference type="GO" id="GO:0004308">
    <property type="term" value="F:exo-alpha-sialidase activity"/>
    <property type="evidence" value="ECO:0007669"/>
    <property type="project" value="UniProtKB-EC"/>
</dbReference>
<name>A0A6B3LEF5_9BACT</name>